<dbReference type="FunFam" id="1.10.10.10:FF:000087">
    <property type="entry name" value="Transcriptional adapter 2"/>
    <property type="match status" value="1"/>
</dbReference>
<evidence type="ECO:0000259" key="11">
    <source>
        <dbReference type="PROSITE" id="PS51293"/>
    </source>
</evidence>
<dbReference type="Gene3D" id="1.10.10.10">
    <property type="entry name" value="Winged helix-like DNA-binding domain superfamily/Winged helix DNA-binding domain"/>
    <property type="match status" value="1"/>
</dbReference>
<feature type="domain" description="Myb-like" evidence="9">
    <location>
        <begin position="126"/>
        <end position="172"/>
    </location>
</feature>
<dbReference type="GO" id="GO:0006357">
    <property type="term" value="P:regulation of transcription by RNA polymerase II"/>
    <property type="evidence" value="ECO:0007669"/>
    <property type="project" value="InterPro"/>
</dbReference>
<dbReference type="STRING" id="1246581.A0A2H9TPS8"/>
<evidence type="ECO:0000313" key="13">
    <source>
        <dbReference type="EMBL" id="PJF19670.1"/>
    </source>
</evidence>
<feature type="compositionally biased region" description="Polar residues" evidence="8">
    <location>
        <begin position="408"/>
        <end position="423"/>
    </location>
</feature>
<evidence type="ECO:0000256" key="3">
    <source>
        <dbReference type="ARBA" id="ARBA00022833"/>
    </source>
</evidence>
<dbReference type="SUPFAM" id="SSF46689">
    <property type="entry name" value="Homeodomain-like"/>
    <property type="match status" value="2"/>
</dbReference>
<comment type="subcellular location">
    <subcellularLocation>
        <location evidence="7">Nucleus</location>
    </subcellularLocation>
</comment>
<feature type="compositionally biased region" description="Polar residues" evidence="8">
    <location>
        <begin position="430"/>
        <end position="439"/>
    </location>
</feature>
<keyword evidence="14" id="KW-1185">Reference proteome</keyword>
<evidence type="ECO:0000256" key="8">
    <source>
        <dbReference type="SAM" id="MobiDB-lite"/>
    </source>
</evidence>
<feature type="domain" description="HTH myb-type" evidence="12">
    <location>
        <begin position="121"/>
        <end position="176"/>
    </location>
</feature>
<keyword evidence="3" id="KW-0862">Zinc</keyword>
<dbReference type="InterPro" id="IPR017930">
    <property type="entry name" value="Myb_dom"/>
</dbReference>
<dbReference type="PROSITE" id="PS51294">
    <property type="entry name" value="HTH_MYB"/>
    <property type="match status" value="1"/>
</dbReference>
<dbReference type="InterPro" id="IPR017884">
    <property type="entry name" value="SANT_dom"/>
</dbReference>
<evidence type="ECO:0000313" key="14">
    <source>
        <dbReference type="Proteomes" id="UP000240830"/>
    </source>
</evidence>
<dbReference type="Pfam" id="PF22941">
    <property type="entry name" value="TADA2A-like_3rd"/>
    <property type="match status" value="1"/>
</dbReference>
<dbReference type="InterPro" id="IPR043145">
    <property type="entry name" value="Znf_ZZ_sf"/>
</dbReference>
<dbReference type="InterPro" id="IPR055141">
    <property type="entry name" value="TADA2A_B-like_dom"/>
</dbReference>
<evidence type="ECO:0000256" key="7">
    <source>
        <dbReference type="PIRNR" id="PIRNR025024"/>
    </source>
</evidence>
<feature type="domain" description="SWIRM" evidence="10">
    <location>
        <begin position="454"/>
        <end position="545"/>
    </location>
</feature>
<gene>
    <name evidence="13" type="ORF">PSACC_00504</name>
</gene>
<dbReference type="PROSITE" id="PS50934">
    <property type="entry name" value="SWIRM"/>
    <property type="match status" value="1"/>
</dbReference>
<dbReference type="GO" id="GO:0003682">
    <property type="term" value="F:chromatin binding"/>
    <property type="evidence" value="ECO:0007669"/>
    <property type="project" value="TreeGrafter"/>
</dbReference>
<name>A0A2H9TPS8_9FUNG</name>
<evidence type="ECO:0000259" key="10">
    <source>
        <dbReference type="PROSITE" id="PS50934"/>
    </source>
</evidence>
<accession>A0A2H9TPS8</accession>
<evidence type="ECO:0000256" key="4">
    <source>
        <dbReference type="ARBA" id="ARBA00023015"/>
    </source>
</evidence>
<dbReference type="GO" id="GO:0005634">
    <property type="term" value="C:nucleus"/>
    <property type="evidence" value="ECO:0007669"/>
    <property type="project" value="UniProtKB-SubCell"/>
</dbReference>
<keyword evidence="6 7" id="KW-0539">Nucleus</keyword>
<dbReference type="CDD" id="cd02335">
    <property type="entry name" value="ZZ_ADA2"/>
    <property type="match status" value="1"/>
</dbReference>
<sequence>MTVTNTKRKASLAKPDDGRACGECSNKLLGPETVGIRYSCDYCYKDISSIVRLQCAECGLPAPAGTVQEGASATGTTSATGAFSAHSNLEEVDLCVECFSAGVEFGQHKRNHAYRILRPLDFAVYRLDWRADEEILLLEAVESNGIGNWNDVAEQLGTRTAEECKSHYMEVYMKVEPNAPASLGKDGIEKSREALKDVKRKRPRFMTSEEAIAAAPTPQSVPANHELAGFMPLRGEFETEFENDAEVAIKDLIFMEDDTPAERQLKFTMLDIYSMVLDRRAARREFCFSHGLVDLKKHQSVDKSRSKDEREIYNMLKPFSRFVSSEDLQGLLDGLTREEELRRQISHLQELRRHGIRSFDEVSPFESEKKHLELYLKGGSTILGGPQAKTNAPIEEPFPLPTPAKFSKSMTSTQATPVPTTISIPRPMTADSSNVPTPSVTPVNGSIPLAPASSGGRKASTPLNISHAEGVELLSEKERHLCSILRLYPRLYLSIKDTLIREYLKLGGLKRAQARAAVKIDVNKTSKLYDFFVAAGWIKPPASGE</sequence>
<dbReference type="AlphaFoldDB" id="A0A2H9TPS8"/>
<dbReference type="Proteomes" id="UP000240830">
    <property type="component" value="Unassembled WGS sequence"/>
</dbReference>
<dbReference type="PANTHER" id="PTHR12374:SF20">
    <property type="entry name" value="TRANSCRIPTIONAL ADAPTER 2-ALPHA"/>
    <property type="match status" value="1"/>
</dbReference>
<dbReference type="InterPro" id="IPR007526">
    <property type="entry name" value="SWIRM"/>
</dbReference>
<dbReference type="EMBL" id="MTSL01000048">
    <property type="protein sequence ID" value="PJF19670.1"/>
    <property type="molecule type" value="Genomic_DNA"/>
</dbReference>
<feature type="domain" description="SANT" evidence="11">
    <location>
        <begin position="124"/>
        <end position="176"/>
    </location>
</feature>
<dbReference type="InterPro" id="IPR000433">
    <property type="entry name" value="Znf_ZZ"/>
</dbReference>
<dbReference type="InterPro" id="IPR016827">
    <property type="entry name" value="Ada2/TADA2"/>
</dbReference>
<dbReference type="GO" id="GO:0008270">
    <property type="term" value="F:zinc ion binding"/>
    <property type="evidence" value="ECO:0007669"/>
    <property type="project" value="UniProtKB-KW"/>
</dbReference>
<dbReference type="GO" id="GO:0003713">
    <property type="term" value="F:transcription coactivator activity"/>
    <property type="evidence" value="ECO:0007669"/>
    <property type="project" value="InterPro"/>
</dbReference>
<dbReference type="PROSITE" id="PS51293">
    <property type="entry name" value="SANT"/>
    <property type="match status" value="1"/>
</dbReference>
<dbReference type="Gene3D" id="1.10.10.60">
    <property type="entry name" value="Homeodomain-like"/>
    <property type="match status" value="1"/>
</dbReference>
<keyword evidence="5 7" id="KW-0804">Transcription</keyword>
<evidence type="ECO:0000259" key="12">
    <source>
        <dbReference type="PROSITE" id="PS51294"/>
    </source>
</evidence>
<feature type="region of interest" description="Disordered" evidence="8">
    <location>
        <begin position="406"/>
        <end position="439"/>
    </location>
</feature>
<dbReference type="InterPro" id="IPR009057">
    <property type="entry name" value="Homeodomain-like_sf"/>
</dbReference>
<proteinExistence type="predicted"/>
<dbReference type="GO" id="GO:0070461">
    <property type="term" value="C:SAGA-type complex"/>
    <property type="evidence" value="ECO:0007669"/>
    <property type="project" value="TreeGrafter"/>
</dbReference>
<dbReference type="CDD" id="cd00167">
    <property type="entry name" value="SANT"/>
    <property type="match status" value="1"/>
</dbReference>
<protein>
    <recommendedName>
        <fullName evidence="7">Transcriptional adapter 2</fullName>
    </recommendedName>
</protein>
<evidence type="ECO:0000259" key="9">
    <source>
        <dbReference type="PROSITE" id="PS50090"/>
    </source>
</evidence>
<dbReference type="PIRSF" id="PIRSF025024">
    <property type="entry name" value="Transcriptional_adaptor_2"/>
    <property type="match status" value="1"/>
</dbReference>
<reference evidence="13 14" key="1">
    <citation type="submission" date="2016-10" db="EMBL/GenBank/DDBJ databases">
        <title>The genome of Paramicrosporidium saccamoebae is the missing link in understanding Cryptomycota and Microsporidia evolution.</title>
        <authorList>
            <person name="Quandt C.A."/>
            <person name="Beaudet D."/>
            <person name="Corsaro D."/>
            <person name="Michel R."/>
            <person name="Corradi N."/>
            <person name="James T."/>
        </authorList>
    </citation>
    <scope>NUCLEOTIDE SEQUENCE [LARGE SCALE GENOMIC DNA]</scope>
    <source>
        <strain evidence="13 14">KSL3</strain>
    </source>
</reference>
<dbReference type="InterPro" id="IPR041983">
    <property type="entry name" value="ADA2-like_ZZ"/>
</dbReference>
<evidence type="ECO:0000256" key="5">
    <source>
        <dbReference type="ARBA" id="ARBA00023163"/>
    </source>
</evidence>
<keyword evidence="1" id="KW-0479">Metal-binding</keyword>
<dbReference type="OrthoDB" id="270417at2759"/>
<dbReference type="PROSITE" id="PS50090">
    <property type="entry name" value="MYB_LIKE"/>
    <property type="match status" value="1"/>
</dbReference>
<dbReference type="Pfam" id="PF04433">
    <property type="entry name" value="SWIRM"/>
    <property type="match status" value="1"/>
</dbReference>
<dbReference type="SMART" id="SM00717">
    <property type="entry name" value="SANT"/>
    <property type="match status" value="1"/>
</dbReference>
<evidence type="ECO:0000256" key="1">
    <source>
        <dbReference type="ARBA" id="ARBA00022723"/>
    </source>
</evidence>
<evidence type="ECO:0000256" key="2">
    <source>
        <dbReference type="ARBA" id="ARBA00022771"/>
    </source>
</evidence>
<dbReference type="PANTHER" id="PTHR12374">
    <property type="entry name" value="TRANSCRIPTIONAL ADAPTOR 2 ADA2 -RELATED"/>
    <property type="match status" value="1"/>
</dbReference>
<keyword evidence="2" id="KW-0863">Zinc-finger</keyword>
<comment type="caution">
    <text evidence="13">The sequence shown here is derived from an EMBL/GenBank/DDBJ whole genome shotgun (WGS) entry which is preliminary data.</text>
</comment>
<dbReference type="Gene3D" id="3.30.60.90">
    <property type="match status" value="1"/>
</dbReference>
<dbReference type="GO" id="GO:0006338">
    <property type="term" value="P:chromatin remodeling"/>
    <property type="evidence" value="ECO:0007669"/>
    <property type="project" value="TreeGrafter"/>
</dbReference>
<organism evidence="13 14">
    <name type="scientific">Paramicrosporidium saccamoebae</name>
    <dbReference type="NCBI Taxonomy" id="1246581"/>
    <lineage>
        <taxon>Eukaryota</taxon>
        <taxon>Fungi</taxon>
        <taxon>Fungi incertae sedis</taxon>
        <taxon>Cryptomycota</taxon>
        <taxon>Cryptomycota incertae sedis</taxon>
        <taxon>Paramicrosporidium</taxon>
    </lineage>
</organism>
<dbReference type="InterPro" id="IPR036388">
    <property type="entry name" value="WH-like_DNA-bd_sf"/>
</dbReference>
<dbReference type="Pfam" id="PF25299">
    <property type="entry name" value="ZZ_ADA2"/>
    <property type="match status" value="1"/>
</dbReference>
<dbReference type="InterPro" id="IPR001005">
    <property type="entry name" value="SANT/Myb"/>
</dbReference>
<keyword evidence="4 7" id="KW-0805">Transcription regulation</keyword>
<dbReference type="FunFam" id="1.10.10.60:FF:000110">
    <property type="entry name" value="Transcriptional adapter"/>
    <property type="match status" value="1"/>
</dbReference>
<evidence type="ECO:0000256" key="6">
    <source>
        <dbReference type="ARBA" id="ARBA00023242"/>
    </source>
</evidence>
<dbReference type="Pfam" id="PF00249">
    <property type="entry name" value="Myb_DNA-binding"/>
    <property type="match status" value="1"/>
</dbReference>